<dbReference type="InterPro" id="IPR001138">
    <property type="entry name" value="Zn2Cys6_DnaBD"/>
</dbReference>
<protein>
    <recommendedName>
        <fullName evidence="3">Zn(2)-C6 fungal-type domain-containing protein</fullName>
    </recommendedName>
</protein>
<dbReference type="Proteomes" id="UP001251528">
    <property type="component" value="Unassembled WGS sequence"/>
</dbReference>
<dbReference type="InterPro" id="IPR036864">
    <property type="entry name" value="Zn2-C6_fun-type_DNA-bd_sf"/>
</dbReference>
<keyword evidence="1" id="KW-0539">Nucleus</keyword>
<reference evidence="4" key="1">
    <citation type="submission" date="2023-06" db="EMBL/GenBank/DDBJ databases">
        <title>Conoideocrella luteorostrata (Hypocreales: Clavicipitaceae), a potential biocontrol fungus for elongate hemlock scale in United States Christmas tree production areas.</title>
        <authorList>
            <person name="Barrett H."/>
            <person name="Lovett B."/>
            <person name="Macias A.M."/>
            <person name="Stajich J.E."/>
            <person name="Kasson M.T."/>
        </authorList>
    </citation>
    <scope>NUCLEOTIDE SEQUENCE</scope>
    <source>
        <strain evidence="4">ARSEF 14590</strain>
    </source>
</reference>
<dbReference type="Gene3D" id="4.10.240.10">
    <property type="entry name" value="Zn(2)-C6 fungal-type DNA-binding domain"/>
    <property type="match status" value="1"/>
</dbReference>
<evidence type="ECO:0000256" key="1">
    <source>
        <dbReference type="ARBA" id="ARBA00023242"/>
    </source>
</evidence>
<proteinExistence type="predicted"/>
<feature type="region of interest" description="Disordered" evidence="2">
    <location>
        <begin position="501"/>
        <end position="522"/>
    </location>
</feature>
<name>A0AAJ0CJC8_9HYPO</name>
<dbReference type="GO" id="GO:0008270">
    <property type="term" value="F:zinc ion binding"/>
    <property type="evidence" value="ECO:0007669"/>
    <property type="project" value="InterPro"/>
</dbReference>
<keyword evidence="5" id="KW-1185">Reference proteome</keyword>
<feature type="compositionally biased region" description="Polar residues" evidence="2">
    <location>
        <begin position="421"/>
        <end position="438"/>
    </location>
</feature>
<feature type="region of interest" description="Disordered" evidence="2">
    <location>
        <begin position="420"/>
        <end position="446"/>
    </location>
</feature>
<dbReference type="SMART" id="SM00066">
    <property type="entry name" value="GAL4"/>
    <property type="match status" value="1"/>
</dbReference>
<dbReference type="PANTHER" id="PTHR38791">
    <property type="entry name" value="ZN(II)2CYS6 TRANSCRIPTION FACTOR (EUROFUNG)-RELATED-RELATED"/>
    <property type="match status" value="1"/>
</dbReference>
<dbReference type="PROSITE" id="PS50048">
    <property type="entry name" value="ZN2_CY6_FUNGAL_2"/>
    <property type="match status" value="1"/>
</dbReference>
<evidence type="ECO:0000256" key="2">
    <source>
        <dbReference type="SAM" id="MobiDB-lite"/>
    </source>
</evidence>
<dbReference type="Pfam" id="PF00172">
    <property type="entry name" value="Zn_clus"/>
    <property type="match status" value="1"/>
</dbReference>
<organism evidence="4 5">
    <name type="scientific">Conoideocrella luteorostrata</name>
    <dbReference type="NCBI Taxonomy" id="1105319"/>
    <lineage>
        <taxon>Eukaryota</taxon>
        <taxon>Fungi</taxon>
        <taxon>Dikarya</taxon>
        <taxon>Ascomycota</taxon>
        <taxon>Pezizomycotina</taxon>
        <taxon>Sordariomycetes</taxon>
        <taxon>Hypocreomycetidae</taxon>
        <taxon>Hypocreales</taxon>
        <taxon>Clavicipitaceae</taxon>
        <taxon>Conoideocrella</taxon>
    </lineage>
</organism>
<dbReference type="GO" id="GO:0000981">
    <property type="term" value="F:DNA-binding transcription factor activity, RNA polymerase II-specific"/>
    <property type="evidence" value="ECO:0007669"/>
    <property type="project" value="InterPro"/>
</dbReference>
<comment type="caution">
    <text evidence="4">The sequence shown here is derived from an EMBL/GenBank/DDBJ whole genome shotgun (WGS) entry which is preliminary data.</text>
</comment>
<evidence type="ECO:0000313" key="5">
    <source>
        <dbReference type="Proteomes" id="UP001251528"/>
    </source>
</evidence>
<feature type="compositionally biased region" description="Polar residues" evidence="2">
    <location>
        <begin position="508"/>
        <end position="522"/>
    </location>
</feature>
<evidence type="ECO:0000259" key="3">
    <source>
        <dbReference type="PROSITE" id="PS50048"/>
    </source>
</evidence>
<dbReference type="PROSITE" id="PS00463">
    <property type="entry name" value="ZN2_CY6_FUNGAL_1"/>
    <property type="match status" value="1"/>
</dbReference>
<dbReference type="SUPFAM" id="SSF57701">
    <property type="entry name" value="Zn2/Cys6 DNA-binding domain"/>
    <property type="match status" value="1"/>
</dbReference>
<gene>
    <name evidence="4" type="ORF">QQS21_008258</name>
</gene>
<dbReference type="EMBL" id="JASWJB010000184">
    <property type="protein sequence ID" value="KAK2594039.1"/>
    <property type="molecule type" value="Genomic_DNA"/>
</dbReference>
<dbReference type="InterPro" id="IPR053175">
    <property type="entry name" value="DHMBA_Reg_Transcription_Factor"/>
</dbReference>
<sequence length="543" mass="60356">MVNRGRSQGCTTCRQRRVKCDEAKPECGACQRLGLYCGGYKTRPVNIRFKDQTVRFSNVIAARETEAIPRPRQLKSLDNAVNFYLDHYVNVGRRMESARGFFEVLIPVYSAERQNSALSLAVSAVASEILNLWRYGPASLSSSCEPYSKAVMALRGAIQDPVQQTKPATVLAILTMQWYENIAAIFGHRSATPTHHAGALSLLPFMESDNGSKDQTTVASIRRFIAHAEVSSATRQKRPVNDAILSCISRGGLLSAPQNPSASLDAIGATVAALRARYAQNLSALSDTLGDLAAEAKAIDQQLLTWSWSVPEHWKPRKITSGQDFDLSIPAYRSTCEVYPSSQIANIWNMWRVHRILLFKIVFESLHREPQVENLVGYEQIFQELVDAICYSVPFYLGNRVRPMHITDFDDCSISLCGHSIPSQDSQGRSPQSPTSTRMSEDEHRRQVVAQGPWHLMNPLSRLLTLLAEDDNHHLTGILRSGQHKWIRQQFQRVTTLLRLSPPDQHSAGKSTTLNSPDPASLNTTADDLAGLVRRGGMFMSGP</sequence>
<feature type="domain" description="Zn(2)-C6 fungal-type" evidence="3">
    <location>
        <begin position="9"/>
        <end position="37"/>
    </location>
</feature>
<accession>A0AAJ0CJC8</accession>
<dbReference type="AlphaFoldDB" id="A0AAJ0CJC8"/>
<dbReference type="CDD" id="cd00067">
    <property type="entry name" value="GAL4"/>
    <property type="match status" value="1"/>
</dbReference>
<evidence type="ECO:0000313" key="4">
    <source>
        <dbReference type="EMBL" id="KAK2594039.1"/>
    </source>
</evidence>